<dbReference type="SUPFAM" id="SSF48452">
    <property type="entry name" value="TPR-like"/>
    <property type="match status" value="2"/>
</dbReference>
<dbReference type="InterPro" id="IPR011990">
    <property type="entry name" value="TPR-like_helical_dom_sf"/>
</dbReference>
<keyword evidence="1" id="KW-0677">Repeat</keyword>
<dbReference type="EMBL" id="WHNW01000002">
    <property type="protein sequence ID" value="MPV85544.1"/>
    <property type="molecule type" value="Genomic_DNA"/>
</dbReference>
<evidence type="ECO:0000256" key="1">
    <source>
        <dbReference type="ARBA" id="ARBA00022737"/>
    </source>
</evidence>
<evidence type="ECO:0008006" key="5">
    <source>
        <dbReference type="Google" id="ProtNLM"/>
    </source>
</evidence>
<dbReference type="AlphaFoldDB" id="A0A6N7ERQ4"/>
<dbReference type="Proteomes" id="UP000471298">
    <property type="component" value="Unassembled WGS sequence"/>
</dbReference>
<sequence length="589" mass="66951">MRAFFSLSQYRFQSLNQPYGFLALLATITWAGTLASTLAIAKDTPTAEKPTSPAAQQTQPWDENSQAVYDLMLAQFQNANADYQGSVDTLVKYAKEAKEPGLFATAYRATLRTERYAQAVEVAKAWQAVSQADLKKFEILALALNNQSALAVAEIEQYLEQDDTKTQADQFSQILTSLWYKPGILETVELLHKKYPDETYIQYDLVNLLRWHGHIDQAIAILDHALFKSPRDLDLIQFKSDVYRYSLRVDEAHEVWTALLKDYPNDPQFQFAYAQFLYDAYDFSAAKSVLTEIKDRTRQTTINQLLMATHIQLDEFDSAEAVIAWDNLEQDQRDQLRYQLGLMLLDKKQYAPAKTQLAHIDEDSLFALDAATAIGQAHYANNIQAGEDWFAQIAETHHLSQYEITQIKAQTLLAIERPQLALELLNAYLNENPQDQDMRYTRSLVAAENGLQKQAIEDLKLMHTRSPENADVQNALGYTMLSQPNQLDEAMQLIKKALFSQPNSPAVVDSKGWGLYLQGDYDAALPYFRYAYANYTDGEIIGHYILGLYHAGHVALAKQLYDLESQYTPNLKKLAHFAPDFEKTILKSD</sequence>
<dbReference type="PANTHER" id="PTHR44943:SF5">
    <property type="entry name" value="BLL7697 PROTEIN"/>
    <property type="match status" value="1"/>
</dbReference>
<evidence type="ECO:0000313" key="4">
    <source>
        <dbReference type="Proteomes" id="UP000471298"/>
    </source>
</evidence>
<reference evidence="3 4" key="1">
    <citation type="submission" date="2019-10" db="EMBL/GenBank/DDBJ databases">
        <title>Cardiobacteriales fam. a chemoheterotrophic member of the order Cardiobacteriales, and proposal of Cardiobacteriales fam. nov.</title>
        <authorList>
            <person name="Wang C."/>
        </authorList>
    </citation>
    <scope>NUCLEOTIDE SEQUENCE [LARGE SCALE GENOMIC DNA]</scope>
    <source>
        <strain evidence="3 4">ML27</strain>
    </source>
</reference>
<comment type="caution">
    <text evidence="3">The sequence shown here is derived from an EMBL/GenBank/DDBJ whole genome shotgun (WGS) entry which is preliminary data.</text>
</comment>
<dbReference type="InParanoid" id="A0A6N7ERQ4"/>
<accession>A0A6N7ERQ4</accession>
<name>A0A6N7ERQ4_9GAMM</name>
<evidence type="ECO:0000256" key="2">
    <source>
        <dbReference type="ARBA" id="ARBA00022803"/>
    </source>
</evidence>
<organism evidence="3 4">
    <name type="scientific">Ostreibacterium oceani</name>
    <dbReference type="NCBI Taxonomy" id="2654998"/>
    <lineage>
        <taxon>Bacteria</taxon>
        <taxon>Pseudomonadati</taxon>
        <taxon>Pseudomonadota</taxon>
        <taxon>Gammaproteobacteria</taxon>
        <taxon>Cardiobacteriales</taxon>
        <taxon>Ostreibacteriaceae</taxon>
        <taxon>Ostreibacterium</taxon>
    </lineage>
</organism>
<dbReference type="InterPro" id="IPR051685">
    <property type="entry name" value="Ycf3/AcsC/BcsC/TPR_MFPF"/>
</dbReference>
<protein>
    <recommendedName>
        <fullName evidence="5">Tetratricopeptide repeat protein</fullName>
    </recommendedName>
</protein>
<dbReference type="Pfam" id="PF13432">
    <property type="entry name" value="TPR_16"/>
    <property type="match status" value="1"/>
</dbReference>
<keyword evidence="4" id="KW-1185">Reference proteome</keyword>
<proteinExistence type="predicted"/>
<dbReference type="Gene3D" id="1.25.40.10">
    <property type="entry name" value="Tetratricopeptide repeat domain"/>
    <property type="match status" value="2"/>
</dbReference>
<dbReference type="RefSeq" id="WP_152808907.1">
    <property type="nucleotide sequence ID" value="NZ_WHNW01000002.1"/>
</dbReference>
<gene>
    <name evidence="3" type="ORF">GCU85_02185</name>
</gene>
<keyword evidence="2" id="KW-0802">TPR repeat</keyword>
<evidence type="ECO:0000313" key="3">
    <source>
        <dbReference type="EMBL" id="MPV85544.1"/>
    </source>
</evidence>
<dbReference type="PANTHER" id="PTHR44943">
    <property type="entry name" value="CELLULOSE SYNTHASE OPERON PROTEIN C"/>
    <property type="match status" value="1"/>
</dbReference>